<dbReference type="Gene3D" id="3.30.920.10">
    <property type="entry name" value="Frataxin/CyaY"/>
    <property type="match status" value="1"/>
</dbReference>
<evidence type="ECO:0000256" key="7">
    <source>
        <dbReference type="ARBA" id="ARBA00022946"/>
    </source>
</evidence>
<dbReference type="OrthoDB" id="1897642at2759"/>
<dbReference type="InterPro" id="IPR020895">
    <property type="entry name" value="Frataxin_CS"/>
</dbReference>
<dbReference type="SUPFAM" id="SSF55387">
    <property type="entry name" value="Frataxin/Nqo15-like"/>
    <property type="match status" value="1"/>
</dbReference>
<evidence type="ECO:0000256" key="10">
    <source>
        <dbReference type="ARBA" id="ARBA00023065"/>
    </source>
</evidence>
<dbReference type="PANTHER" id="PTHR16821:SF2">
    <property type="entry name" value="FRATAXIN, MITOCHONDRIAL"/>
    <property type="match status" value="1"/>
</dbReference>
<keyword evidence="10" id="KW-0406">Ion transport</keyword>
<keyword evidence="4" id="KW-0409">Iron storage</keyword>
<proteinExistence type="inferred from homology"/>
<dbReference type="GO" id="GO:0006879">
    <property type="term" value="P:intracellular iron ion homeostasis"/>
    <property type="evidence" value="ECO:0007669"/>
    <property type="project" value="UniProtKB-KW"/>
</dbReference>
<dbReference type="InterPro" id="IPR017789">
    <property type="entry name" value="Frataxin"/>
</dbReference>
<dbReference type="GO" id="GO:0006826">
    <property type="term" value="P:iron ion transport"/>
    <property type="evidence" value="ECO:0007669"/>
    <property type="project" value="UniProtKB-KW"/>
</dbReference>
<evidence type="ECO:0000313" key="13">
    <source>
        <dbReference type="EMBL" id="KFM62886.1"/>
    </source>
</evidence>
<dbReference type="Pfam" id="PF01491">
    <property type="entry name" value="Frataxin_Cyay"/>
    <property type="match status" value="1"/>
</dbReference>
<keyword evidence="9" id="KW-0408">Iron</keyword>
<dbReference type="PROSITE" id="PS01344">
    <property type="entry name" value="FRATAXIN_1"/>
    <property type="match status" value="1"/>
</dbReference>
<keyword evidence="7" id="KW-0809">Transit peptide</keyword>
<evidence type="ECO:0000256" key="4">
    <source>
        <dbReference type="ARBA" id="ARBA00022434"/>
    </source>
</evidence>
<dbReference type="InterPro" id="IPR036524">
    <property type="entry name" value="Frataxin/CyaY_sf"/>
</dbReference>
<gene>
    <name evidence="13" type="ORF">X975_19052</name>
</gene>
<comment type="subcellular location">
    <subcellularLocation>
        <location evidence="1">Mitochondrion</location>
    </subcellularLocation>
</comment>
<reference evidence="13 14" key="1">
    <citation type="submission" date="2013-11" db="EMBL/GenBank/DDBJ databases">
        <title>Genome sequencing of Stegodyphus mimosarum.</title>
        <authorList>
            <person name="Bechsgaard J."/>
        </authorList>
    </citation>
    <scope>NUCLEOTIDE SEQUENCE [LARGE SCALE GENOMIC DNA]</scope>
</reference>
<protein>
    <recommendedName>
        <fullName evidence="3">ferroxidase</fullName>
        <ecNumber evidence="3">1.16.3.1</ecNumber>
    </recommendedName>
</protein>
<keyword evidence="6" id="KW-0410">Iron transport</keyword>
<evidence type="ECO:0000256" key="9">
    <source>
        <dbReference type="ARBA" id="ARBA00023004"/>
    </source>
</evidence>
<dbReference type="GO" id="GO:0005739">
    <property type="term" value="C:mitochondrion"/>
    <property type="evidence" value="ECO:0007669"/>
    <property type="project" value="UniProtKB-SubCell"/>
</dbReference>
<dbReference type="AlphaFoldDB" id="A0A087TCP7"/>
<evidence type="ECO:0000256" key="1">
    <source>
        <dbReference type="ARBA" id="ARBA00004173"/>
    </source>
</evidence>
<keyword evidence="14" id="KW-1185">Reference proteome</keyword>
<evidence type="ECO:0000256" key="11">
    <source>
        <dbReference type="ARBA" id="ARBA00023128"/>
    </source>
</evidence>
<dbReference type="PRINTS" id="PR00904">
    <property type="entry name" value="FRATAXIN"/>
</dbReference>
<evidence type="ECO:0000256" key="6">
    <source>
        <dbReference type="ARBA" id="ARBA00022496"/>
    </source>
</evidence>
<dbReference type="Proteomes" id="UP000054359">
    <property type="component" value="Unassembled WGS sequence"/>
</dbReference>
<dbReference type="PROSITE" id="PS50810">
    <property type="entry name" value="FRATAXIN_2"/>
    <property type="match status" value="1"/>
</dbReference>
<evidence type="ECO:0000256" key="3">
    <source>
        <dbReference type="ARBA" id="ARBA00013107"/>
    </source>
</evidence>
<dbReference type="GO" id="GO:0008199">
    <property type="term" value="F:ferric iron binding"/>
    <property type="evidence" value="ECO:0007669"/>
    <property type="project" value="InterPro"/>
</dbReference>
<comment type="catalytic activity">
    <reaction evidence="12">
        <text>4 Fe(2+) + O2 + 4 H(+) = 4 Fe(3+) + 2 H2O</text>
        <dbReference type="Rhea" id="RHEA:11148"/>
        <dbReference type="ChEBI" id="CHEBI:15377"/>
        <dbReference type="ChEBI" id="CHEBI:15378"/>
        <dbReference type="ChEBI" id="CHEBI:15379"/>
        <dbReference type="ChEBI" id="CHEBI:29033"/>
        <dbReference type="ChEBI" id="CHEBI:29034"/>
        <dbReference type="EC" id="1.16.3.1"/>
    </reaction>
</comment>
<dbReference type="EC" id="1.16.3.1" evidence="3"/>
<organism evidence="13 14">
    <name type="scientific">Stegodyphus mimosarum</name>
    <name type="common">African social velvet spider</name>
    <dbReference type="NCBI Taxonomy" id="407821"/>
    <lineage>
        <taxon>Eukaryota</taxon>
        <taxon>Metazoa</taxon>
        <taxon>Ecdysozoa</taxon>
        <taxon>Arthropoda</taxon>
        <taxon>Chelicerata</taxon>
        <taxon>Arachnida</taxon>
        <taxon>Araneae</taxon>
        <taxon>Araneomorphae</taxon>
        <taxon>Entelegynae</taxon>
        <taxon>Eresoidea</taxon>
        <taxon>Eresidae</taxon>
        <taxon>Stegodyphus</taxon>
    </lineage>
</organism>
<dbReference type="GO" id="GO:0034986">
    <property type="term" value="F:iron chaperone activity"/>
    <property type="evidence" value="ECO:0007669"/>
    <property type="project" value="TreeGrafter"/>
</dbReference>
<dbReference type="EMBL" id="KK114617">
    <property type="protein sequence ID" value="KFM62886.1"/>
    <property type="molecule type" value="Genomic_DNA"/>
</dbReference>
<dbReference type="InterPro" id="IPR002908">
    <property type="entry name" value="Frataxin/CyaY"/>
</dbReference>
<feature type="non-terminal residue" evidence="13">
    <location>
        <position position="189"/>
    </location>
</feature>
<evidence type="ECO:0000313" key="14">
    <source>
        <dbReference type="Proteomes" id="UP000054359"/>
    </source>
</evidence>
<accession>A0A087TCP7</accession>
<dbReference type="GO" id="GO:0051537">
    <property type="term" value="F:2 iron, 2 sulfur cluster binding"/>
    <property type="evidence" value="ECO:0007669"/>
    <property type="project" value="TreeGrafter"/>
</dbReference>
<dbReference type="GO" id="GO:0016226">
    <property type="term" value="P:iron-sulfur cluster assembly"/>
    <property type="evidence" value="ECO:0007669"/>
    <property type="project" value="InterPro"/>
</dbReference>
<evidence type="ECO:0000256" key="2">
    <source>
        <dbReference type="ARBA" id="ARBA00008183"/>
    </source>
</evidence>
<sequence length="189" mass="22026">MSFILRNHVCSKSFRAIPKWHLNKNLPRNSHSCYVSLIFNTRNIPYVIRQLNLKFSSREFSESSKLFDNNPANLISLVEYGEIAEECLQSIGEQFENILEKAEIKDWDVNYSNDVLKISLDETGEYVLNKQTPNRQIWLSSPISGPKRYDYIDGEWIYKHDGISLHQLLSTEISDLLKVKVTFRIPRDG</sequence>
<keyword evidence="5" id="KW-0813">Transport</keyword>
<dbReference type="GO" id="GO:0008198">
    <property type="term" value="F:ferrous iron binding"/>
    <property type="evidence" value="ECO:0007669"/>
    <property type="project" value="TreeGrafter"/>
</dbReference>
<dbReference type="GO" id="GO:0004322">
    <property type="term" value="F:ferroxidase activity"/>
    <property type="evidence" value="ECO:0007669"/>
    <property type="project" value="UniProtKB-EC"/>
</dbReference>
<name>A0A087TCP7_STEMI</name>
<comment type="similarity">
    <text evidence="2">Belongs to the frataxin family.</text>
</comment>
<keyword evidence="8" id="KW-0560">Oxidoreductase</keyword>
<dbReference type="PANTHER" id="PTHR16821">
    <property type="entry name" value="FRATAXIN"/>
    <property type="match status" value="1"/>
</dbReference>
<evidence type="ECO:0000256" key="12">
    <source>
        <dbReference type="ARBA" id="ARBA00047990"/>
    </source>
</evidence>
<dbReference type="STRING" id="407821.A0A087TCP7"/>
<keyword evidence="11" id="KW-0496">Mitochondrion</keyword>
<evidence type="ECO:0000256" key="8">
    <source>
        <dbReference type="ARBA" id="ARBA00023002"/>
    </source>
</evidence>
<dbReference type="SMART" id="SM01219">
    <property type="entry name" value="Frataxin_Cyay"/>
    <property type="match status" value="1"/>
</dbReference>
<dbReference type="NCBIfam" id="TIGR03421">
    <property type="entry name" value="FeS_CyaY"/>
    <property type="match status" value="1"/>
</dbReference>
<evidence type="ECO:0000256" key="5">
    <source>
        <dbReference type="ARBA" id="ARBA00022448"/>
    </source>
</evidence>
<dbReference type="NCBIfam" id="TIGR03422">
    <property type="entry name" value="mito_frataxin"/>
    <property type="match status" value="1"/>
</dbReference>